<sequence length="179" mass="19851">MVMVAEPLASLDRLQYGGCLCEAVKYQVQGPPSLRYLCHCRNCQRATGSTFQANCFFARAGFDVTQGKDKLSVFQFKGTGSGSDQRRHFCTLCGTPLFIFPGNKEEIVVVYAGTLDDFNDDFVPTQECWVKQRRSWATCDSVTTSGLISGAQVDVDVDFGTNRRVGPTSWSIMDGCRRE</sequence>
<evidence type="ECO:0000256" key="3">
    <source>
        <dbReference type="ARBA" id="ARBA00022833"/>
    </source>
</evidence>
<dbReference type="InterPro" id="IPR011057">
    <property type="entry name" value="Mss4-like_sf"/>
</dbReference>
<gene>
    <name evidence="6" type="ORF">HMPREF1541_06536</name>
</gene>
<dbReference type="GO" id="GO:0016846">
    <property type="term" value="F:carbon-sulfur lyase activity"/>
    <property type="evidence" value="ECO:0007669"/>
    <property type="project" value="InterPro"/>
</dbReference>
<dbReference type="EMBL" id="KB822722">
    <property type="protein sequence ID" value="ETN38501.1"/>
    <property type="molecule type" value="Genomic_DNA"/>
</dbReference>
<keyword evidence="4" id="KW-0456">Lyase</keyword>
<dbReference type="STRING" id="1220924.W2RPR0"/>
<dbReference type="SUPFAM" id="SSF51316">
    <property type="entry name" value="Mss4-like"/>
    <property type="match status" value="1"/>
</dbReference>
<organism evidence="6 7">
    <name type="scientific">Cyphellophora europaea (strain CBS 101466)</name>
    <name type="common">Phialophora europaea</name>
    <dbReference type="NCBI Taxonomy" id="1220924"/>
    <lineage>
        <taxon>Eukaryota</taxon>
        <taxon>Fungi</taxon>
        <taxon>Dikarya</taxon>
        <taxon>Ascomycota</taxon>
        <taxon>Pezizomycotina</taxon>
        <taxon>Eurotiomycetes</taxon>
        <taxon>Chaetothyriomycetidae</taxon>
        <taxon>Chaetothyriales</taxon>
        <taxon>Cyphellophoraceae</taxon>
        <taxon>Cyphellophora</taxon>
    </lineage>
</organism>
<dbReference type="Proteomes" id="UP000030752">
    <property type="component" value="Unassembled WGS sequence"/>
</dbReference>
<dbReference type="AlphaFoldDB" id="W2RPR0"/>
<dbReference type="GO" id="GO:0046872">
    <property type="term" value="F:metal ion binding"/>
    <property type="evidence" value="ECO:0007669"/>
    <property type="project" value="UniProtKB-KW"/>
</dbReference>
<dbReference type="PROSITE" id="PS51891">
    <property type="entry name" value="CENP_V_GFA"/>
    <property type="match status" value="1"/>
</dbReference>
<evidence type="ECO:0000313" key="6">
    <source>
        <dbReference type="EMBL" id="ETN38501.1"/>
    </source>
</evidence>
<dbReference type="PANTHER" id="PTHR33337">
    <property type="entry name" value="GFA DOMAIN-CONTAINING PROTEIN"/>
    <property type="match status" value="1"/>
</dbReference>
<dbReference type="GeneID" id="19973875"/>
<dbReference type="VEuPathDB" id="FungiDB:HMPREF1541_06536"/>
<protein>
    <recommendedName>
        <fullName evidence="5">CENP-V/GFA domain-containing protein</fullName>
    </recommendedName>
</protein>
<dbReference type="InParanoid" id="W2RPR0"/>
<dbReference type="HOGENOM" id="CLU_1503376_0_0_1"/>
<proteinExistence type="inferred from homology"/>
<evidence type="ECO:0000256" key="1">
    <source>
        <dbReference type="ARBA" id="ARBA00005495"/>
    </source>
</evidence>
<feature type="domain" description="CENP-V/GFA" evidence="5">
    <location>
        <begin position="15"/>
        <end position="130"/>
    </location>
</feature>
<comment type="similarity">
    <text evidence="1">Belongs to the Gfa family.</text>
</comment>
<dbReference type="RefSeq" id="XP_008719090.1">
    <property type="nucleotide sequence ID" value="XM_008720868.1"/>
</dbReference>
<evidence type="ECO:0000313" key="7">
    <source>
        <dbReference type="Proteomes" id="UP000030752"/>
    </source>
</evidence>
<name>W2RPR0_CYPE1</name>
<dbReference type="OrthoDB" id="406544at2759"/>
<accession>W2RPR0</accession>
<dbReference type="InterPro" id="IPR006913">
    <property type="entry name" value="CENP-V/GFA"/>
</dbReference>
<evidence type="ECO:0000256" key="2">
    <source>
        <dbReference type="ARBA" id="ARBA00022723"/>
    </source>
</evidence>
<keyword evidence="3" id="KW-0862">Zinc</keyword>
<keyword evidence="7" id="KW-1185">Reference proteome</keyword>
<evidence type="ECO:0000256" key="4">
    <source>
        <dbReference type="ARBA" id="ARBA00023239"/>
    </source>
</evidence>
<dbReference type="Gene3D" id="3.90.1590.10">
    <property type="entry name" value="glutathione-dependent formaldehyde- activating enzyme (gfa)"/>
    <property type="match status" value="1"/>
</dbReference>
<keyword evidence="2" id="KW-0479">Metal-binding</keyword>
<dbReference type="eggNOG" id="ENOG502S5AR">
    <property type="taxonomic scope" value="Eukaryota"/>
</dbReference>
<evidence type="ECO:0000259" key="5">
    <source>
        <dbReference type="PROSITE" id="PS51891"/>
    </source>
</evidence>
<dbReference type="PANTHER" id="PTHR33337:SF39">
    <property type="entry name" value="DUF636 DOMAIN PROTEIN (AFU_ORTHOLOGUE AFUA_6G11530)"/>
    <property type="match status" value="1"/>
</dbReference>
<reference evidence="6 7" key="1">
    <citation type="submission" date="2013-03" db="EMBL/GenBank/DDBJ databases">
        <title>The Genome Sequence of Phialophora europaea CBS 101466.</title>
        <authorList>
            <consortium name="The Broad Institute Genomics Platform"/>
            <person name="Cuomo C."/>
            <person name="de Hoog S."/>
            <person name="Gorbushina A."/>
            <person name="Walker B."/>
            <person name="Young S.K."/>
            <person name="Zeng Q."/>
            <person name="Gargeya S."/>
            <person name="Fitzgerald M."/>
            <person name="Haas B."/>
            <person name="Abouelleil A."/>
            <person name="Allen A.W."/>
            <person name="Alvarado L."/>
            <person name="Arachchi H.M."/>
            <person name="Berlin A.M."/>
            <person name="Chapman S.B."/>
            <person name="Gainer-Dewar J."/>
            <person name="Goldberg J."/>
            <person name="Griggs A."/>
            <person name="Gujja S."/>
            <person name="Hansen M."/>
            <person name="Howarth C."/>
            <person name="Imamovic A."/>
            <person name="Ireland A."/>
            <person name="Larimer J."/>
            <person name="McCowan C."/>
            <person name="Murphy C."/>
            <person name="Pearson M."/>
            <person name="Poon T.W."/>
            <person name="Priest M."/>
            <person name="Roberts A."/>
            <person name="Saif S."/>
            <person name="Shea T."/>
            <person name="Sisk P."/>
            <person name="Sykes S."/>
            <person name="Wortman J."/>
            <person name="Nusbaum C."/>
            <person name="Birren B."/>
        </authorList>
    </citation>
    <scope>NUCLEOTIDE SEQUENCE [LARGE SCALE GENOMIC DNA]</scope>
    <source>
        <strain evidence="6 7">CBS 101466</strain>
    </source>
</reference>
<dbReference type="Pfam" id="PF04828">
    <property type="entry name" value="GFA"/>
    <property type="match status" value="1"/>
</dbReference>